<comment type="caution">
    <text evidence="8">The sequence shown here is derived from an EMBL/GenBank/DDBJ whole genome shotgun (WGS) entry which is preliminary data.</text>
</comment>
<evidence type="ECO:0000256" key="2">
    <source>
        <dbReference type="ARBA" id="ARBA00007590"/>
    </source>
</evidence>
<feature type="region of interest" description="Disordered" evidence="6">
    <location>
        <begin position="164"/>
        <end position="185"/>
    </location>
</feature>
<gene>
    <name evidence="8" type="ORF">C6P46_000094</name>
</gene>
<reference evidence="8 9" key="1">
    <citation type="submission" date="2020-11" db="EMBL/GenBank/DDBJ databases">
        <title>Kefir isolates.</title>
        <authorList>
            <person name="Marcisauskas S."/>
            <person name="Kim Y."/>
            <person name="Blasche S."/>
        </authorList>
    </citation>
    <scope>NUCLEOTIDE SEQUENCE [LARGE SCALE GENOMIC DNA]</scope>
    <source>
        <strain evidence="8 9">KR</strain>
    </source>
</reference>
<dbReference type="GO" id="GO:0031966">
    <property type="term" value="C:mitochondrial membrane"/>
    <property type="evidence" value="ECO:0007669"/>
    <property type="project" value="TreeGrafter"/>
</dbReference>
<evidence type="ECO:0008006" key="10">
    <source>
        <dbReference type="Google" id="ProtNLM"/>
    </source>
</evidence>
<accession>A0A9P6WBD2</accession>
<evidence type="ECO:0000256" key="6">
    <source>
        <dbReference type="SAM" id="MobiDB-lite"/>
    </source>
</evidence>
<evidence type="ECO:0000313" key="8">
    <source>
        <dbReference type="EMBL" id="KAG0667558.1"/>
    </source>
</evidence>
<evidence type="ECO:0000256" key="5">
    <source>
        <dbReference type="ARBA" id="ARBA00023136"/>
    </source>
</evidence>
<comment type="subcellular location">
    <subcellularLocation>
        <location evidence="1">Membrane</location>
    </subcellularLocation>
</comment>
<evidence type="ECO:0000256" key="7">
    <source>
        <dbReference type="SAM" id="Phobius"/>
    </source>
</evidence>
<dbReference type="Proteomes" id="UP000777482">
    <property type="component" value="Unassembled WGS sequence"/>
</dbReference>
<dbReference type="OrthoDB" id="5620at2759"/>
<dbReference type="AlphaFoldDB" id="A0A9P6WBD2"/>
<dbReference type="PANTHER" id="PTHR12668">
    <property type="entry name" value="TRANSMEMBRANE PROTEIN 14, 15"/>
    <property type="match status" value="1"/>
</dbReference>
<dbReference type="InterPro" id="IPR005349">
    <property type="entry name" value="TMEM14"/>
</dbReference>
<comment type="similarity">
    <text evidence="2">Belongs to the TMEM14 family.</text>
</comment>
<organism evidence="8 9">
    <name type="scientific">Rhodotorula mucilaginosa</name>
    <name type="common">Yeast</name>
    <name type="synonym">Rhodotorula rubra</name>
    <dbReference type="NCBI Taxonomy" id="5537"/>
    <lineage>
        <taxon>Eukaryota</taxon>
        <taxon>Fungi</taxon>
        <taxon>Dikarya</taxon>
        <taxon>Basidiomycota</taxon>
        <taxon>Pucciniomycotina</taxon>
        <taxon>Microbotryomycetes</taxon>
        <taxon>Sporidiobolales</taxon>
        <taxon>Sporidiobolaceae</taxon>
        <taxon>Rhodotorula</taxon>
    </lineage>
</organism>
<evidence type="ECO:0000256" key="4">
    <source>
        <dbReference type="ARBA" id="ARBA00022989"/>
    </source>
</evidence>
<keyword evidence="9" id="KW-1185">Reference proteome</keyword>
<dbReference type="GO" id="GO:0070453">
    <property type="term" value="P:regulation of heme biosynthetic process"/>
    <property type="evidence" value="ECO:0007669"/>
    <property type="project" value="TreeGrafter"/>
</dbReference>
<protein>
    <recommendedName>
        <fullName evidence="10">Transmembrane protein 14C</fullName>
    </recommendedName>
</protein>
<name>A0A9P6WBD2_RHOMI</name>
<dbReference type="EMBL" id="PUHQ01000001">
    <property type="protein sequence ID" value="KAG0667558.1"/>
    <property type="molecule type" value="Genomic_DNA"/>
</dbReference>
<evidence type="ECO:0000256" key="3">
    <source>
        <dbReference type="ARBA" id="ARBA00022692"/>
    </source>
</evidence>
<dbReference type="InterPro" id="IPR044890">
    <property type="entry name" value="TMEM14_sf"/>
</dbReference>
<keyword evidence="5 7" id="KW-0472">Membrane</keyword>
<dbReference type="Pfam" id="PF03647">
    <property type="entry name" value="Tmemb_14"/>
    <property type="match status" value="1"/>
</dbReference>
<sequence>MDNDTRLGFVASALISLGGIMGFVTKQSVPSLLAGGGSGALLAYGVRRQRADPRDVYLVVGVSAVLLVMMGSRFLRSRKFMPAGLVTREITPKSERITASSAPCSENNLEAMQALAVHPDLPSEARLRVSAKRDDSGLVAKISAPRCWTQSRENLRTLLHEPKDVFTGEPLQGTRSGFEREGHAD</sequence>
<keyword evidence="4 7" id="KW-1133">Transmembrane helix</keyword>
<evidence type="ECO:0000313" key="9">
    <source>
        <dbReference type="Proteomes" id="UP000777482"/>
    </source>
</evidence>
<feature type="transmembrane region" description="Helical" evidence="7">
    <location>
        <begin position="7"/>
        <end position="24"/>
    </location>
</feature>
<dbReference type="PANTHER" id="PTHR12668:SF43">
    <property type="entry name" value="TRANSMEMBRANE PROTEIN 14 HOMOLOG"/>
    <property type="match status" value="1"/>
</dbReference>
<evidence type="ECO:0000256" key="1">
    <source>
        <dbReference type="ARBA" id="ARBA00004370"/>
    </source>
</evidence>
<dbReference type="Gene3D" id="1.10.10.1740">
    <property type="entry name" value="Transmembrane protein 14-like"/>
    <property type="match status" value="1"/>
</dbReference>
<feature type="transmembrane region" description="Helical" evidence="7">
    <location>
        <begin position="56"/>
        <end position="75"/>
    </location>
</feature>
<keyword evidence="3 7" id="KW-0812">Transmembrane</keyword>
<proteinExistence type="inferred from homology"/>